<feature type="region of interest" description="Disordered" evidence="1">
    <location>
        <begin position="102"/>
        <end position="131"/>
    </location>
</feature>
<sequence length="197" mass="21754">MKKLIMLMVAALVALALVGCMNKNNNNKDHSIDNNAVEDGVNNKNNTTENNVDNGVDHNGESRLDVSEDAANKVEELEEVDSATVIVTDNNAYVAVVLNNNGGTTTDNNANNNDTTTNNNNNDNATTEDELSKDLEDKIAEKVREVNQDVENVYVSLNPDFVERMKDYQTRINEGDPIEGFFDEFGQAVRNVFPDAR</sequence>
<dbReference type="Pfam" id="PF09580">
    <property type="entry name" value="Spore_YhcN_YlaJ"/>
    <property type="match status" value="2"/>
</dbReference>
<evidence type="ECO:0008006" key="5">
    <source>
        <dbReference type="Google" id="ProtNLM"/>
    </source>
</evidence>
<dbReference type="NCBIfam" id="TIGR02898">
    <property type="entry name" value="spore_YhcN_YlaJ"/>
    <property type="match status" value="1"/>
</dbReference>
<dbReference type="InterPro" id="IPR014247">
    <property type="entry name" value="Spore_lipoprot_YhcN/YlaJ"/>
</dbReference>
<feature type="chain" id="PRO_5038555553" description="Lipoprotein YhcN" evidence="2">
    <location>
        <begin position="17"/>
        <end position="197"/>
    </location>
</feature>
<dbReference type="Proteomes" id="UP000185746">
    <property type="component" value="Chromosome"/>
</dbReference>
<dbReference type="RefSeq" id="WP_075528258.1">
    <property type="nucleotide sequence ID" value="NZ_CP017560.1"/>
</dbReference>
<feature type="region of interest" description="Disordered" evidence="1">
    <location>
        <begin position="27"/>
        <end position="62"/>
    </location>
</feature>
<dbReference type="EMBL" id="CP017560">
    <property type="protein sequence ID" value="AOV08113.1"/>
    <property type="molecule type" value="Genomic_DNA"/>
</dbReference>
<dbReference type="AlphaFoldDB" id="A0A1D8JHF2"/>
<accession>A0A1D8JHF2</accession>
<proteinExistence type="predicted"/>
<dbReference type="GO" id="GO:0030435">
    <property type="term" value="P:sporulation resulting in formation of a cellular spore"/>
    <property type="evidence" value="ECO:0007669"/>
    <property type="project" value="InterPro"/>
</dbReference>
<dbReference type="PROSITE" id="PS51257">
    <property type="entry name" value="PROKAR_LIPOPROTEIN"/>
    <property type="match status" value="1"/>
</dbReference>
<dbReference type="KEGG" id="surl:BI350_11575"/>
<feature type="compositionally biased region" description="Low complexity" evidence="1">
    <location>
        <begin position="33"/>
        <end position="54"/>
    </location>
</feature>
<keyword evidence="2" id="KW-0732">Signal</keyword>
<feature type="signal peptide" evidence="2">
    <location>
        <begin position="1"/>
        <end position="16"/>
    </location>
</feature>
<dbReference type="InterPro" id="IPR019076">
    <property type="entry name" value="Spore_lipoprot_YhcN/YlaJ-like"/>
</dbReference>
<feature type="compositionally biased region" description="Low complexity" evidence="1">
    <location>
        <begin position="102"/>
        <end position="125"/>
    </location>
</feature>
<evidence type="ECO:0000313" key="4">
    <source>
        <dbReference type="Proteomes" id="UP000185746"/>
    </source>
</evidence>
<name>A0A1D8JHF2_9BACL</name>
<keyword evidence="4" id="KW-1185">Reference proteome</keyword>
<reference evidence="3 4" key="1">
    <citation type="submission" date="2016-09" db="EMBL/GenBank/DDBJ databases">
        <title>Complete genome sequence of the Lysinibacillus sphaericus LMG 22257, a specie of Bacillus with ureolytic activity that can effectively biodeposit calcium carbonate.</title>
        <authorList>
            <person name="Yan W."/>
        </authorList>
    </citation>
    <scope>NUCLEOTIDE SEQUENCE [LARGE SCALE GENOMIC DNA]</scope>
    <source>
        <strain evidence="3 4">LMG 22257</strain>
    </source>
</reference>
<gene>
    <name evidence="3" type="ORF">BI350_11575</name>
</gene>
<evidence type="ECO:0000256" key="2">
    <source>
        <dbReference type="SAM" id="SignalP"/>
    </source>
</evidence>
<evidence type="ECO:0000256" key="1">
    <source>
        <dbReference type="SAM" id="MobiDB-lite"/>
    </source>
</evidence>
<protein>
    <recommendedName>
        <fullName evidence="5">Lipoprotein YhcN</fullName>
    </recommendedName>
</protein>
<organism evidence="3 4">
    <name type="scientific">Sporosarcina ureilytica</name>
    <dbReference type="NCBI Taxonomy" id="298596"/>
    <lineage>
        <taxon>Bacteria</taxon>
        <taxon>Bacillati</taxon>
        <taxon>Bacillota</taxon>
        <taxon>Bacilli</taxon>
        <taxon>Bacillales</taxon>
        <taxon>Caryophanaceae</taxon>
        <taxon>Sporosarcina</taxon>
    </lineage>
</organism>
<evidence type="ECO:0000313" key="3">
    <source>
        <dbReference type="EMBL" id="AOV08113.1"/>
    </source>
</evidence>